<keyword evidence="3" id="KW-0813">Transport</keyword>
<dbReference type="EMBL" id="AFIJ01000007">
    <property type="protein sequence ID" value="EGL42045.1"/>
    <property type="molecule type" value="Genomic_DNA"/>
</dbReference>
<evidence type="ECO:0000256" key="6">
    <source>
        <dbReference type="ARBA" id="ARBA00022538"/>
    </source>
</evidence>
<feature type="transmembrane region" description="Helical" evidence="12">
    <location>
        <begin position="388"/>
        <end position="412"/>
    </location>
</feature>
<keyword evidence="11 12" id="KW-0472">Membrane</keyword>
<organism evidence="13 14">
    <name type="scientific">Megasphaera lornae</name>
    <dbReference type="NCBI Taxonomy" id="1000568"/>
    <lineage>
        <taxon>Bacteria</taxon>
        <taxon>Bacillati</taxon>
        <taxon>Bacillota</taxon>
        <taxon>Negativicutes</taxon>
        <taxon>Veillonellales</taxon>
        <taxon>Veillonellaceae</taxon>
        <taxon>Megasphaera</taxon>
    </lineage>
</organism>
<evidence type="ECO:0000256" key="2">
    <source>
        <dbReference type="ARBA" id="ARBA00009137"/>
    </source>
</evidence>
<comment type="caution">
    <text evidence="13">The sequence shown here is derived from an EMBL/GenBank/DDBJ whole genome shotgun (WGS) entry which is preliminary data.</text>
</comment>
<accession>A0ABN0D1I0</accession>
<dbReference type="InterPro" id="IPR003445">
    <property type="entry name" value="Cat_transpt"/>
</dbReference>
<feature type="transmembrane region" description="Helical" evidence="12">
    <location>
        <begin position="38"/>
        <end position="57"/>
    </location>
</feature>
<evidence type="ECO:0000256" key="10">
    <source>
        <dbReference type="ARBA" id="ARBA00023065"/>
    </source>
</evidence>
<protein>
    <submittedName>
        <fullName evidence="13">Cation transport protein</fullName>
    </submittedName>
</protein>
<dbReference type="InterPro" id="IPR004772">
    <property type="entry name" value="TrkH"/>
</dbReference>
<evidence type="ECO:0000313" key="14">
    <source>
        <dbReference type="Proteomes" id="UP000004018"/>
    </source>
</evidence>
<keyword evidence="6" id="KW-0633">Potassium transport</keyword>
<feature type="transmembrane region" description="Helical" evidence="12">
    <location>
        <begin position="132"/>
        <end position="149"/>
    </location>
</feature>
<dbReference type="PIRSF" id="PIRSF006247">
    <property type="entry name" value="TrkH"/>
    <property type="match status" value="1"/>
</dbReference>
<feature type="transmembrane region" description="Helical" evidence="12">
    <location>
        <begin position="183"/>
        <end position="208"/>
    </location>
</feature>
<dbReference type="Proteomes" id="UP000004018">
    <property type="component" value="Unassembled WGS sequence"/>
</dbReference>
<feature type="transmembrane region" description="Helical" evidence="12">
    <location>
        <begin position="228"/>
        <end position="252"/>
    </location>
</feature>
<proteinExistence type="inferred from homology"/>
<evidence type="ECO:0000256" key="12">
    <source>
        <dbReference type="SAM" id="Phobius"/>
    </source>
</evidence>
<evidence type="ECO:0000256" key="9">
    <source>
        <dbReference type="ARBA" id="ARBA00022989"/>
    </source>
</evidence>
<dbReference type="Pfam" id="PF02386">
    <property type="entry name" value="TrkH"/>
    <property type="match status" value="1"/>
</dbReference>
<keyword evidence="8" id="KW-0630">Potassium</keyword>
<keyword evidence="4" id="KW-1003">Cell membrane</keyword>
<evidence type="ECO:0000256" key="5">
    <source>
        <dbReference type="ARBA" id="ARBA00022519"/>
    </source>
</evidence>
<dbReference type="RefSeq" id="WP_007390506.1">
    <property type="nucleotide sequence ID" value="NZ_AFIJ01000007.1"/>
</dbReference>
<comment type="similarity">
    <text evidence="2">Belongs to the TrkH potassium transport family.</text>
</comment>
<reference evidence="13 14" key="1">
    <citation type="submission" date="2011-04" db="EMBL/GenBank/DDBJ databases">
        <authorList>
            <person name="Harkins D.M."/>
            <person name="Madupu R."/>
            <person name="Durkin A.S."/>
            <person name="Torralba M."/>
            <person name="Methe B."/>
            <person name="Sutton G.G."/>
            <person name="Nelson K.E."/>
        </authorList>
    </citation>
    <scope>NUCLEOTIDE SEQUENCE [LARGE SCALE GENOMIC DNA]</scope>
    <source>
        <strain evidence="13 14">UPII 199-6</strain>
    </source>
</reference>
<feature type="transmembrane region" description="Helical" evidence="12">
    <location>
        <begin position="272"/>
        <end position="290"/>
    </location>
</feature>
<feature type="transmembrane region" description="Helical" evidence="12">
    <location>
        <begin position="330"/>
        <end position="352"/>
    </location>
</feature>
<dbReference type="PANTHER" id="PTHR32024">
    <property type="entry name" value="TRK SYSTEM POTASSIUM UPTAKE PROTEIN TRKG-RELATED"/>
    <property type="match status" value="1"/>
</dbReference>
<evidence type="ECO:0000256" key="1">
    <source>
        <dbReference type="ARBA" id="ARBA00004429"/>
    </source>
</evidence>
<feature type="transmembrane region" description="Helical" evidence="12">
    <location>
        <begin position="69"/>
        <end position="88"/>
    </location>
</feature>
<evidence type="ECO:0000256" key="8">
    <source>
        <dbReference type="ARBA" id="ARBA00022958"/>
    </source>
</evidence>
<evidence type="ECO:0000256" key="11">
    <source>
        <dbReference type="ARBA" id="ARBA00023136"/>
    </source>
</evidence>
<name>A0ABN0D1I0_9FIRM</name>
<gene>
    <name evidence="13" type="ORF">HMPREF1039_0216</name>
</gene>
<keyword evidence="7 12" id="KW-0812">Transmembrane</keyword>
<keyword evidence="9 12" id="KW-1133">Transmembrane helix</keyword>
<keyword evidence="10" id="KW-0406">Ion transport</keyword>
<evidence type="ECO:0000256" key="4">
    <source>
        <dbReference type="ARBA" id="ARBA00022475"/>
    </source>
</evidence>
<evidence type="ECO:0000256" key="7">
    <source>
        <dbReference type="ARBA" id="ARBA00022692"/>
    </source>
</evidence>
<feature type="transmembrane region" description="Helical" evidence="12">
    <location>
        <begin position="454"/>
        <end position="478"/>
    </location>
</feature>
<evidence type="ECO:0000256" key="3">
    <source>
        <dbReference type="ARBA" id="ARBA00022448"/>
    </source>
</evidence>
<keyword evidence="14" id="KW-1185">Reference proteome</keyword>
<keyword evidence="5" id="KW-0997">Cell inner membrane</keyword>
<dbReference type="PANTHER" id="PTHR32024:SF2">
    <property type="entry name" value="TRK SYSTEM POTASSIUM UPTAKE PROTEIN TRKG-RELATED"/>
    <property type="match status" value="1"/>
</dbReference>
<sequence>MDSKVISYILGKLSWAVALALLLPLGAAIGSGEQALAPFLTAIAAAGVTGSLLRRYGRAATADLTVREGLAITTLGWILVTFLGMLPYTVGGYLSILDGILESISGLSGTGATVFNDLTHVPAGILLWRAETHWLGGLGIIVIFIALFPQMGRGTIHLFNAESTGPSSARALPRIKEMARALFRVYVGLTMLAFAALKCCGLSFLAALEHAFSTIATGGFSPYNDSAAHFHSPLIEGVLIVFMLLSSANFGIYVAVRQRGIRVLLQDTEFRCYLGIVVAAAIAITLNLIWQMGMAPPTALRQAAFQAVSLSSSTGFVSADFDTWPSFSKLVILGLMFIGGCGGSTAGGFKVTRVMLLCHMIREAVRQKIHPGVVVQVRSNHSEVSSDLILGVARFFFVYVMLDLLWTILLTWNGVPLFAALGVSISTMGSCGPAFGIFGATCTYAALPAFGKVIVCVSMLMGRLESFTVLALLMPSFWQRRKGW</sequence>
<feature type="transmembrane region" description="Helical" evidence="12">
    <location>
        <begin position="418"/>
        <end position="447"/>
    </location>
</feature>
<comment type="subcellular location">
    <subcellularLocation>
        <location evidence="1">Cell inner membrane</location>
        <topology evidence="1">Multi-pass membrane protein</topology>
    </subcellularLocation>
</comment>
<evidence type="ECO:0000313" key="13">
    <source>
        <dbReference type="EMBL" id="EGL42045.1"/>
    </source>
</evidence>